<dbReference type="EMBL" id="CP012408">
    <property type="protein sequence ID" value="ALG75740.1"/>
    <property type="molecule type" value="Genomic_DNA"/>
</dbReference>
<accession>A0AAC8W6G7</accession>
<proteinExistence type="predicted"/>
<reference evidence="2" key="1">
    <citation type="submission" date="2015-08" db="EMBL/GenBank/DDBJ databases">
        <title>Complete Genome Sequence of Azospirillum thiophilum BV-S.</title>
        <authorList>
            <person name="Fomenkov A."/>
            <person name="Vincze T."/>
            <person name="Grabovich M."/>
            <person name="Dubinina G."/>
            <person name="Orlova M."/>
            <person name="Belousova E."/>
            <person name="Roberts R.J."/>
        </authorList>
    </citation>
    <scope>NUCLEOTIDE SEQUENCE [LARGE SCALE GENOMIC DNA]</scope>
    <source>
        <strain evidence="2">BV-S</strain>
    </source>
</reference>
<dbReference type="KEGG" id="ati:AL072_32920"/>
<reference evidence="1 2" key="2">
    <citation type="journal article" date="2016" name="Genome Announc.">
        <title>Complete Genome Sequence of a Strain of Azospirillum thiophilum Isolated from a Sulfide Spring.</title>
        <authorList>
            <person name="Fomenkov A."/>
            <person name="Vincze T."/>
            <person name="Grabovich M."/>
            <person name="Anton B.P."/>
            <person name="Dubinina G."/>
            <person name="Orlova M."/>
            <person name="Belousova E."/>
            <person name="Roberts R.J."/>
        </authorList>
    </citation>
    <scope>NUCLEOTIDE SEQUENCE [LARGE SCALE GENOMIC DNA]</scope>
    <source>
        <strain evidence="1 2">BV-S</strain>
    </source>
</reference>
<dbReference type="Proteomes" id="UP000069935">
    <property type="component" value="Chromosome 8"/>
</dbReference>
<sequence length="159" mass="16782">MKEILVIVVAAVAMVTALPTSALDKDLARAISAYQIGIIRGITPDGLIINAKMLDTEIRIATAAKTVTDPAAAEVGRLTDSTAAVVDIWQSFKVGPCKGQVSLDEREKCVADLKRLAGLLPGFDLAKVSPSFAKEAEVISQALALLNSQAQRALEIVLK</sequence>
<dbReference type="RefSeq" id="WP_045586358.1">
    <property type="nucleotide sequence ID" value="NZ_CP012408.1"/>
</dbReference>
<protein>
    <submittedName>
        <fullName evidence="1">Uncharacterized protein</fullName>
    </submittedName>
</protein>
<keyword evidence="2" id="KW-1185">Reference proteome</keyword>
<evidence type="ECO:0000313" key="1">
    <source>
        <dbReference type="EMBL" id="ALG75740.1"/>
    </source>
</evidence>
<organism evidence="1 2">
    <name type="scientific">Azospirillum thiophilum</name>
    <dbReference type="NCBI Taxonomy" id="528244"/>
    <lineage>
        <taxon>Bacteria</taxon>
        <taxon>Pseudomonadati</taxon>
        <taxon>Pseudomonadota</taxon>
        <taxon>Alphaproteobacteria</taxon>
        <taxon>Rhodospirillales</taxon>
        <taxon>Azospirillaceae</taxon>
        <taxon>Azospirillum</taxon>
    </lineage>
</organism>
<name>A0AAC8W6G7_9PROT</name>
<evidence type="ECO:0000313" key="2">
    <source>
        <dbReference type="Proteomes" id="UP000069935"/>
    </source>
</evidence>
<dbReference type="AlphaFoldDB" id="A0AAC8W6G7"/>
<gene>
    <name evidence="1" type="ORF">AL072_32920</name>
</gene>